<reference evidence="1" key="2">
    <citation type="submission" date="2020-11" db="EMBL/GenBank/DDBJ databases">
        <authorList>
            <person name="McCartney M.A."/>
            <person name="Auch B."/>
            <person name="Kono T."/>
            <person name="Mallez S."/>
            <person name="Becker A."/>
            <person name="Gohl D.M."/>
            <person name="Silverstein K.A.T."/>
            <person name="Koren S."/>
            <person name="Bechman K.B."/>
            <person name="Herman A."/>
            <person name="Abrahante J.E."/>
            <person name="Garbe J."/>
        </authorList>
    </citation>
    <scope>NUCLEOTIDE SEQUENCE</scope>
    <source>
        <strain evidence="1">Duluth1</strain>
        <tissue evidence="1">Whole animal</tissue>
    </source>
</reference>
<organism evidence="1 2">
    <name type="scientific">Dreissena polymorpha</name>
    <name type="common">Zebra mussel</name>
    <name type="synonym">Mytilus polymorpha</name>
    <dbReference type="NCBI Taxonomy" id="45954"/>
    <lineage>
        <taxon>Eukaryota</taxon>
        <taxon>Metazoa</taxon>
        <taxon>Spiralia</taxon>
        <taxon>Lophotrochozoa</taxon>
        <taxon>Mollusca</taxon>
        <taxon>Bivalvia</taxon>
        <taxon>Autobranchia</taxon>
        <taxon>Heteroconchia</taxon>
        <taxon>Euheterodonta</taxon>
        <taxon>Imparidentia</taxon>
        <taxon>Neoheterodontei</taxon>
        <taxon>Myida</taxon>
        <taxon>Dreissenoidea</taxon>
        <taxon>Dreissenidae</taxon>
        <taxon>Dreissena</taxon>
    </lineage>
</organism>
<keyword evidence="2" id="KW-1185">Reference proteome</keyword>
<gene>
    <name evidence="1" type="ORF">DPMN_001372</name>
</gene>
<accession>A0A9D4RSV0</accession>
<evidence type="ECO:0000313" key="1">
    <source>
        <dbReference type="EMBL" id="KAH3877500.1"/>
    </source>
</evidence>
<proteinExistence type="predicted"/>
<reference evidence="1" key="1">
    <citation type="journal article" date="2019" name="bioRxiv">
        <title>The Genome of the Zebra Mussel, Dreissena polymorpha: A Resource for Invasive Species Research.</title>
        <authorList>
            <person name="McCartney M.A."/>
            <person name="Auch B."/>
            <person name="Kono T."/>
            <person name="Mallez S."/>
            <person name="Zhang Y."/>
            <person name="Obille A."/>
            <person name="Becker A."/>
            <person name="Abrahante J.E."/>
            <person name="Garbe J."/>
            <person name="Badalamenti J.P."/>
            <person name="Herman A."/>
            <person name="Mangelson H."/>
            <person name="Liachko I."/>
            <person name="Sullivan S."/>
            <person name="Sone E.D."/>
            <person name="Koren S."/>
            <person name="Silverstein K.A.T."/>
            <person name="Beckman K.B."/>
            <person name="Gohl D.M."/>
        </authorList>
    </citation>
    <scope>NUCLEOTIDE SEQUENCE</scope>
    <source>
        <strain evidence="1">Duluth1</strain>
        <tissue evidence="1">Whole animal</tissue>
    </source>
</reference>
<comment type="caution">
    <text evidence="1">The sequence shown here is derived from an EMBL/GenBank/DDBJ whole genome shotgun (WGS) entry which is preliminary data.</text>
</comment>
<sequence>MQFVCDPGDVSGAIRETTNFLSIEFVQRIISSVPNRTAFATILVFVRNRCSIFTAESSETSALKTRPCPFPAQLQENSMDKYKLR</sequence>
<dbReference type="AlphaFoldDB" id="A0A9D4RSV0"/>
<evidence type="ECO:0000313" key="2">
    <source>
        <dbReference type="Proteomes" id="UP000828390"/>
    </source>
</evidence>
<dbReference type="EMBL" id="JAIWYP010000001">
    <property type="protein sequence ID" value="KAH3877500.1"/>
    <property type="molecule type" value="Genomic_DNA"/>
</dbReference>
<name>A0A9D4RSV0_DREPO</name>
<protein>
    <submittedName>
        <fullName evidence="1">Uncharacterized protein</fullName>
    </submittedName>
</protein>
<dbReference type="Proteomes" id="UP000828390">
    <property type="component" value="Unassembled WGS sequence"/>
</dbReference>